<accession>A0A8J2UP00</accession>
<dbReference type="RefSeq" id="WP_188397422.1">
    <property type="nucleotide sequence ID" value="NZ_BMCG01000006.1"/>
</dbReference>
<evidence type="ECO:0000313" key="8">
    <source>
        <dbReference type="Proteomes" id="UP000620266"/>
    </source>
</evidence>
<proteinExistence type="inferred from homology"/>
<organism evidence="7 8">
    <name type="scientific">Oxalicibacterium flavum</name>
    <dbReference type="NCBI Taxonomy" id="179467"/>
    <lineage>
        <taxon>Bacteria</taxon>
        <taxon>Pseudomonadati</taxon>
        <taxon>Pseudomonadota</taxon>
        <taxon>Betaproteobacteria</taxon>
        <taxon>Burkholderiales</taxon>
        <taxon>Oxalobacteraceae</taxon>
        <taxon>Oxalicibacterium</taxon>
    </lineage>
</organism>
<evidence type="ECO:0000256" key="3">
    <source>
        <dbReference type="ARBA" id="ARBA00015716"/>
    </source>
</evidence>
<dbReference type="PANTHER" id="PTHR38099:SF1">
    <property type="entry name" value="LARGE RIBOSOMAL RNA SUBUNIT ACCUMULATION PROTEIN YCED"/>
    <property type="match status" value="1"/>
</dbReference>
<evidence type="ECO:0000256" key="1">
    <source>
        <dbReference type="ARBA" id="ARBA00002868"/>
    </source>
</evidence>
<evidence type="ECO:0000256" key="4">
    <source>
        <dbReference type="ARBA" id="ARBA00022517"/>
    </source>
</evidence>
<comment type="caution">
    <text evidence="7">The sequence shown here is derived from an EMBL/GenBank/DDBJ whole genome shotgun (WGS) entry which is preliminary data.</text>
</comment>
<feature type="compositionally biased region" description="Basic and acidic residues" evidence="6">
    <location>
        <begin position="134"/>
        <end position="155"/>
    </location>
</feature>
<evidence type="ECO:0000256" key="6">
    <source>
        <dbReference type="SAM" id="MobiDB-lite"/>
    </source>
</evidence>
<comment type="function">
    <text evidence="1">Plays a role in synthesis, processing and/or stability of 23S rRNA.</text>
</comment>
<evidence type="ECO:0000313" key="7">
    <source>
        <dbReference type="EMBL" id="GGC18119.1"/>
    </source>
</evidence>
<keyword evidence="8" id="KW-1185">Reference proteome</keyword>
<dbReference type="Pfam" id="PF02620">
    <property type="entry name" value="YceD"/>
    <property type="match status" value="1"/>
</dbReference>
<dbReference type="GO" id="GO:0042254">
    <property type="term" value="P:ribosome biogenesis"/>
    <property type="evidence" value="ECO:0007669"/>
    <property type="project" value="UniProtKB-KW"/>
</dbReference>
<dbReference type="InterPro" id="IPR039255">
    <property type="entry name" value="YceD_bac"/>
</dbReference>
<sequence>MSASVIDVFEFCRRAEQQSGTFSAGDLPRLKAEAVDDAVVLDWSLQGSTNSYGHPELTMQVTGKVSLICQRCMRPFDFPVESAQVLVLAKNDAQADEIESLLDDESVDVIVGDRSTKIVDLVEDEALLALPSSPRHETCPDQESQTRLEEVRKPSPFDVLKGLKQ</sequence>
<dbReference type="AlphaFoldDB" id="A0A8J2UP00"/>
<feature type="region of interest" description="Disordered" evidence="6">
    <location>
        <begin position="132"/>
        <end position="165"/>
    </location>
</feature>
<dbReference type="EMBL" id="BMCG01000006">
    <property type="protein sequence ID" value="GGC18119.1"/>
    <property type="molecule type" value="Genomic_DNA"/>
</dbReference>
<comment type="similarity">
    <text evidence="2">Belongs to the DUF177 domain family.</text>
</comment>
<name>A0A8J2UP00_9BURK</name>
<reference evidence="7" key="1">
    <citation type="journal article" date="2014" name="Int. J. Syst. Evol. Microbiol.">
        <title>Complete genome sequence of Corynebacterium casei LMG S-19264T (=DSM 44701T), isolated from a smear-ripened cheese.</title>
        <authorList>
            <consortium name="US DOE Joint Genome Institute (JGI-PGF)"/>
            <person name="Walter F."/>
            <person name="Albersmeier A."/>
            <person name="Kalinowski J."/>
            <person name="Ruckert C."/>
        </authorList>
    </citation>
    <scope>NUCLEOTIDE SEQUENCE</scope>
    <source>
        <strain evidence="7">CCM 7086</strain>
    </source>
</reference>
<dbReference type="PANTHER" id="PTHR38099">
    <property type="entry name" value="LARGE RIBOSOMAL RNA SUBUNIT ACCUMULATION PROTEIN YCED"/>
    <property type="match status" value="1"/>
</dbReference>
<gene>
    <name evidence="7" type="ORF">GCM10007205_28930</name>
</gene>
<evidence type="ECO:0000256" key="2">
    <source>
        <dbReference type="ARBA" id="ARBA00010740"/>
    </source>
</evidence>
<dbReference type="Proteomes" id="UP000620266">
    <property type="component" value="Unassembled WGS sequence"/>
</dbReference>
<dbReference type="GO" id="GO:0005829">
    <property type="term" value="C:cytosol"/>
    <property type="evidence" value="ECO:0007669"/>
    <property type="project" value="TreeGrafter"/>
</dbReference>
<evidence type="ECO:0000256" key="5">
    <source>
        <dbReference type="ARBA" id="ARBA00031841"/>
    </source>
</evidence>
<protein>
    <recommendedName>
        <fullName evidence="3">Large ribosomal RNA subunit accumulation protein YceD</fullName>
    </recommendedName>
    <alternativeName>
        <fullName evidence="5">23S rRNA accumulation protein YceD</fullName>
    </alternativeName>
</protein>
<reference evidence="7" key="2">
    <citation type="submission" date="2020-09" db="EMBL/GenBank/DDBJ databases">
        <authorList>
            <person name="Sun Q."/>
            <person name="Sedlacek I."/>
        </authorList>
    </citation>
    <scope>NUCLEOTIDE SEQUENCE</scope>
    <source>
        <strain evidence="7">CCM 7086</strain>
    </source>
</reference>
<dbReference type="InterPro" id="IPR003772">
    <property type="entry name" value="YceD"/>
</dbReference>
<keyword evidence="4" id="KW-0690">Ribosome biogenesis</keyword>